<dbReference type="Proteomes" id="UP000015106">
    <property type="component" value="Unassembled WGS sequence"/>
</dbReference>
<dbReference type="EnsemblPlants" id="TuG1812S0000820700.01.T01">
    <property type="protein sequence ID" value="TuG1812S0000820700.01.T01.s_cds4255"/>
    <property type="gene ID" value="TuG1812S0000820700.01"/>
</dbReference>
<dbReference type="GO" id="GO:0003676">
    <property type="term" value="F:nucleic acid binding"/>
    <property type="evidence" value="ECO:0007669"/>
    <property type="project" value="InterPro"/>
</dbReference>
<dbReference type="PANTHER" id="PTHR42648">
    <property type="entry name" value="TRANSPOSASE, PUTATIVE-RELATED"/>
    <property type="match status" value="1"/>
</dbReference>
<dbReference type="InterPro" id="IPR039537">
    <property type="entry name" value="Retrotran_Ty1/copia-like"/>
</dbReference>
<proteinExistence type="predicted"/>
<dbReference type="AlphaFoldDB" id="A0A8R7VE83"/>
<dbReference type="SUPFAM" id="SSF53098">
    <property type="entry name" value="Ribonuclease H-like"/>
    <property type="match status" value="1"/>
</dbReference>
<dbReference type="InterPro" id="IPR001584">
    <property type="entry name" value="Integrase_cat-core"/>
</dbReference>
<dbReference type="Gene3D" id="3.30.420.10">
    <property type="entry name" value="Ribonuclease H-like superfamily/Ribonuclease H"/>
    <property type="match status" value="1"/>
</dbReference>
<sequence length="142" mass="16470">MIHSDVWGPCELRSISGHRWFVTFIDCFSRYIWLYLLKHKSDVFLVFKDLCALIKNQHGATIKTLRSDNGTEYINNEFGQFLASNGIEHQTTCVDTPEQNGVAERKNRHLLEVARSLMFTMNVPKFLWGEAIKTAAYLINRM</sequence>
<protein>
    <recommendedName>
        <fullName evidence="1">Integrase catalytic domain-containing protein</fullName>
    </recommendedName>
</protein>
<dbReference type="GO" id="GO:0015074">
    <property type="term" value="P:DNA integration"/>
    <property type="evidence" value="ECO:0007669"/>
    <property type="project" value="InterPro"/>
</dbReference>
<name>A0A8R7VE83_TRIUA</name>
<reference evidence="3" key="1">
    <citation type="journal article" date="2013" name="Nature">
        <title>Draft genome of the wheat A-genome progenitor Triticum urartu.</title>
        <authorList>
            <person name="Ling H.Q."/>
            <person name="Zhao S."/>
            <person name="Liu D."/>
            <person name="Wang J."/>
            <person name="Sun H."/>
            <person name="Zhang C."/>
            <person name="Fan H."/>
            <person name="Li D."/>
            <person name="Dong L."/>
            <person name="Tao Y."/>
            <person name="Gao C."/>
            <person name="Wu H."/>
            <person name="Li Y."/>
            <person name="Cui Y."/>
            <person name="Guo X."/>
            <person name="Zheng S."/>
            <person name="Wang B."/>
            <person name="Yu K."/>
            <person name="Liang Q."/>
            <person name="Yang W."/>
            <person name="Lou X."/>
            <person name="Chen J."/>
            <person name="Feng M."/>
            <person name="Jian J."/>
            <person name="Zhang X."/>
            <person name="Luo G."/>
            <person name="Jiang Y."/>
            <person name="Liu J."/>
            <person name="Wang Z."/>
            <person name="Sha Y."/>
            <person name="Zhang B."/>
            <person name="Wu H."/>
            <person name="Tang D."/>
            <person name="Shen Q."/>
            <person name="Xue P."/>
            <person name="Zou S."/>
            <person name="Wang X."/>
            <person name="Liu X."/>
            <person name="Wang F."/>
            <person name="Yang Y."/>
            <person name="An X."/>
            <person name="Dong Z."/>
            <person name="Zhang K."/>
            <person name="Zhang X."/>
            <person name="Luo M.C."/>
            <person name="Dvorak J."/>
            <person name="Tong Y."/>
            <person name="Wang J."/>
            <person name="Yang H."/>
            <person name="Li Z."/>
            <person name="Wang D."/>
            <person name="Zhang A."/>
            <person name="Wang J."/>
        </authorList>
    </citation>
    <scope>NUCLEOTIDE SEQUENCE</scope>
    <source>
        <strain evidence="3">cv. G1812</strain>
    </source>
</reference>
<feature type="domain" description="Integrase catalytic" evidence="1">
    <location>
        <begin position="1"/>
        <end position="142"/>
    </location>
</feature>
<organism evidence="2 3">
    <name type="scientific">Triticum urartu</name>
    <name type="common">Red wild einkorn</name>
    <name type="synonym">Crithodium urartu</name>
    <dbReference type="NCBI Taxonomy" id="4572"/>
    <lineage>
        <taxon>Eukaryota</taxon>
        <taxon>Viridiplantae</taxon>
        <taxon>Streptophyta</taxon>
        <taxon>Embryophyta</taxon>
        <taxon>Tracheophyta</taxon>
        <taxon>Spermatophyta</taxon>
        <taxon>Magnoliopsida</taxon>
        <taxon>Liliopsida</taxon>
        <taxon>Poales</taxon>
        <taxon>Poaceae</taxon>
        <taxon>BOP clade</taxon>
        <taxon>Pooideae</taxon>
        <taxon>Triticodae</taxon>
        <taxon>Triticeae</taxon>
        <taxon>Triticinae</taxon>
        <taxon>Triticum</taxon>
    </lineage>
</organism>
<evidence type="ECO:0000313" key="2">
    <source>
        <dbReference type="EnsemblPlants" id="TuG1812S0000820700.01.T01.s_cds4255"/>
    </source>
</evidence>
<dbReference type="Pfam" id="PF00665">
    <property type="entry name" value="rve"/>
    <property type="match status" value="1"/>
</dbReference>
<reference evidence="2" key="2">
    <citation type="submission" date="2022-06" db="UniProtKB">
        <authorList>
            <consortium name="EnsemblPlants"/>
        </authorList>
    </citation>
    <scope>IDENTIFICATION</scope>
</reference>
<evidence type="ECO:0000313" key="3">
    <source>
        <dbReference type="Proteomes" id="UP000015106"/>
    </source>
</evidence>
<dbReference type="PANTHER" id="PTHR42648:SF28">
    <property type="entry name" value="TRANSPOSON-ENCODED PROTEIN WITH RIBONUCLEASE H-LIKE AND RETROVIRUS ZINC FINGER-LIKE DOMAINS"/>
    <property type="match status" value="1"/>
</dbReference>
<evidence type="ECO:0000259" key="1">
    <source>
        <dbReference type="PROSITE" id="PS50994"/>
    </source>
</evidence>
<dbReference type="Gramene" id="TuG1812S0000820700.01.T01">
    <property type="protein sequence ID" value="TuG1812S0000820700.01.T01.s_cds4255"/>
    <property type="gene ID" value="TuG1812S0000820700.01"/>
</dbReference>
<dbReference type="InterPro" id="IPR036397">
    <property type="entry name" value="RNaseH_sf"/>
</dbReference>
<accession>A0A8R7VE83</accession>
<dbReference type="PROSITE" id="PS50994">
    <property type="entry name" value="INTEGRASE"/>
    <property type="match status" value="1"/>
</dbReference>
<keyword evidence="3" id="KW-1185">Reference proteome</keyword>
<dbReference type="InterPro" id="IPR012337">
    <property type="entry name" value="RNaseH-like_sf"/>
</dbReference>